<accession>A0A7W6H1Z2</accession>
<name>A0A7W6H1Z2_9RHOB</name>
<gene>
    <name evidence="1" type="ORF">GGR95_003716</name>
</gene>
<dbReference type="AlphaFoldDB" id="A0A7W6H1Z2"/>
<organism evidence="1 2">
    <name type="scientific">Sulfitobacter undariae</name>
    <dbReference type="NCBI Taxonomy" id="1563671"/>
    <lineage>
        <taxon>Bacteria</taxon>
        <taxon>Pseudomonadati</taxon>
        <taxon>Pseudomonadota</taxon>
        <taxon>Alphaproteobacteria</taxon>
        <taxon>Rhodobacterales</taxon>
        <taxon>Roseobacteraceae</taxon>
        <taxon>Sulfitobacter</taxon>
    </lineage>
</organism>
<proteinExistence type="predicted"/>
<sequence length="62" mass="6840">MKKLAKRLGALKITETALIGTVLGKCLVTFPSLARNLKRFASISTVQPRQALQKVVAFLFPR</sequence>
<keyword evidence="2" id="KW-1185">Reference proteome</keyword>
<dbReference type="EMBL" id="JACIEI010000026">
    <property type="protein sequence ID" value="MBB3996050.1"/>
    <property type="molecule type" value="Genomic_DNA"/>
</dbReference>
<reference evidence="1 2" key="1">
    <citation type="submission" date="2020-08" db="EMBL/GenBank/DDBJ databases">
        <title>Genomic Encyclopedia of Type Strains, Phase IV (KMG-IV): sequencing the most valuable type-strain genomes for metagenomic binning, comparative biology and taxonomic classification.</title>
        <authorList>
            <person name="Goeker M."/>
        </authorList>
    </citation>
    <scope>NUCLEOTIDE SEQUENCE [LARGE SCALE GENOMIC DNA]</scope>
    <source>
        <strain evidence="1 2">DSM 102234</strain>
    </source>
</reference>
<dbReference type="Proteomes" id="UP000530268">
    <property type="component" value="Unassembled WGS sequence"/>
</dbReference>
<evidence type="ECO:0000313" key="1">
    <source>
        <dbReference type="EMBL" id="MBB3996050.1"/>
    </source>
</evidence>
<comment type="caution">
    <text evidence="1">The sequence shown here is derived from an EMBL/GenBank/DDBJ whole genome shotgun (WGS) entry which is preliminary data.</text>
</comment>
<protein>
    <submittedName>
        <fullName evidence="1">Uncharacterized protein</fullName>
    </submittedName>
</protein>
<evidence type="ECO:0000313" key="2">
    <source>
        <dbReference type="Proteomes" id="UP000530268"/>
    </source>
</evidence>